<evidence type="ECO:0000256" key="1">
    <source>
        <dbReference type="SAM" id="MobiDB-lite"/>
    </source>
</evidence>
<feature type="region of interest" description="Disordered" evidence="1">
    <location>
        <begin position="135"/>
        <end position="162"/>
    </location>
</feature>
<dbReference type="Proteomes" id="UP000813461">
    <property type="component" value="Unassembled WGS sequence"/>
</dbReference>
<proteinExistence type="predicted"/>
<evidence type="ECO:0000313" key="2">
    <source>
        <dbReference type="EMBL" id="KAH7082250.1"/>
    </source>
</evidence>
<protein>
    <submittedName>
        <fullName evidence="2">Uncharacterized protein</fullName>
    </submittedName>
</protein>
<reference evidence="2" key="1">
    <citation type="journal article" date="2021" name="Nat. Commun.">
        <title>Genetic determinants of endophytism in the Arabidopsis root mycobiome.</title>
        <authorList>
            <person name="Mesny F."/>
            <person name="Miyauchi S."/>
            <person name="Thiergart T."/>
            <person name="Pickel B."/>
            <person name="Atanasova L."/>
            <person name="Karlsson M."/>
            <person name="Huettel B."/>
            <person name="Barry K.W."/>
            <person name="Haridas S."/>
            <person name="Chen C."/>
            <person name="Bauer D."/>
            <person name="Andreopoulos W."/>
            <person name="Pangilinan J."/>
            <person name="LaButti K."/>
            <person name="Riley R."/>
            <person name="Lipzen A."/>
            <person name="Clum A."/>
            <person name="Drula E."/>
            <person name="Henrissat B."/>
            <person name="Kohler A."/>
            <person name="Grigoriev I.V."/>
            <person name="Martin F.M."/>
            <person name="Hacquard S."/>
        </authorList>
    </citation>
    <scope>NUCLEOTIDE SEQUENCE</scope>
    <source>
        <strain evidence="2">MPI-SDFR-AT-0120</strain>
    </source>
</reference>
<gene>
    <name evidence="2" type="ORF">FB567DRAFT_101867</name>
</gene>
<comment type="caution">
    <text evidence="2">The sequence shown here is derived from an EMBL/GenBank/DDBJ whole genome shotgun (WGS) entry which is preliminary data.</text>
</comment>
<name>A0A8K0R3J0_9PLEO</name>
<keyword evidence="3" id="KW-1185">Reference proteome</keyword>
<sequence>MHDMQIPCLTSLAGVKGLVVMVWAIVIKSKYGTTSCFVSPNGRWASAMSSCGIVTKIFGKFETTWSLRCVSSRQRNIAASACPSLVYSSRHNAAVHRSTEYPTRIVTTRPICSHRLFKRPVTKIVGAPDHTSYPAAWSSRPTSTRASASSARLGKPVDSQVF</sequence>
<dbReference type="EMBL" id="JAGMVJ010000014">
    <property type="protein sequence ID" value="KAH7082250.1"/>
    <property type="molecule type" value="Genomic_DNA"/>
</dbReference>
<evidence type="ECO:0000313" key="3">
    <source>
        <dbReference type="Proteomes" id="UP000813461"/>
    </source>
</evidence>
<feature type="compositionally biased region" description="Low complexity" evidence="1">
    <location>
        <begin position="135"/>
        <end position="152"/>
    </location>
</feature>
<dbReference type="AlphaFoldDB" id="A0A8K0R3J0"/>
<organism evidence="2 3">
    <name type="scientific">Paraphoma chrysanthemicola</name>
    <dbReference type="NCBI Taxonomy" id="798071"/>
    <lineage>
        <taxon>Eukaryota</taxon>
        <taxon>Fungi</taxon>
        <taxon>Dikarya</taxon>
        <taxon>Ascomycota</taxon>
        <taxon>Pezizomycotina</taxon>
        <taxon>Dothideomycetes</taxon>
        <taxon>Pleosporomycetidae</taxon>
        <taxon>Pleosporales</taxon>
        <taxon>Pleosporineae</taxon>
        <taxon>Phaeosphaeriaceae</taxon>
        <taxon>Paraphoma</taxon>
    </lineage>
</organism>
<accession>A0A8K0R3J0</accession>